<feature type="transmembrane region" description="Helical" evidence="7">
    <location>
        <begin position="72"/>
        <end position="93"/>
    </location>
</feature>
<evidence type="ECO:0000313" key="8">
    <source>
        <dbReference type="EMBL" id="KAL0946318.1"/>
    </source>
</evidence>
<dbReference type="PANTHER" id="PTHR19432:SF91">
    <property type="entry name" value="GENERAL ALPHA-GLUCOSIDE PERMEASE"/>
    <property type="match status" value="1"/>
</dbReference>
<dbReference type="SUPFAM" id="SSF103473">
    <property type="entry name" value="MFS general substrate transporter"/>
    <property type="match status" value="1"/>
</dbReference>
<comment type="caution">
    <text evidence="8">The sequence shown here is derived from an EMBL/GenBank/DDBJ whole genome shotgun (WGS) entry which is preliminary data.</text>
</comment>
<organism evidence="8 9">
    <name type="scientific">Hohenbuehelia grisea</name>
    <dbReference type="NCBI Taxonomy" id="104357"/>
    <lineage>
        <taxon>Eukaryota</taxon>
        <taxon>Fungi</taxon>
        <taxon>Dikarya</taxon>
        <taxon>Basidiomycota</taxon>
        <taxon>Agaricomycotina</taxon>
        <taxon>Agaricomycetes</taxon>
        <taxon>Agaricomycetidae</taxon>
        <taxon>Agaricales</taxon>
        <taxon>Pleurotineae</taxon>
        <taxon>Pleurotaceae</taxon>
        <taxon>Hohenbuehelia</taxon>
    </lineage>
</organism>
<feature type="transmembrane region" description="Helical" evidence="7">
    <location>
        <begin position="143"/>
        <end position="161"/>
    </location>
</feature>
<feature type="region of interest" description="Disordered" evidence="6">
    <location>
        <begin position="501"/>
        <end position="524"/>
    </location>
</feature>
<dbReference type="EMBL" id="JASNQZ010000015">
    <property type="protein sequence ID" value="KAL0946318.1"/>
    <property type="molecule type" value="Genomic_DNA"/>
</dbReference>
<feature type="transmembrane region" description="Helical" evidence="7">
    <location>
        <begin position="280"/>
        <end position="302"/>
    </location>
</feature>
<evidence type="ECO:0000256" key="4">
    <source>
        <dbReference type="ARBA" id="ARBA00022989"/>
    </source>
</evidence>
<protein>
    <recommendedName>
        <fullName evidence="10">Sucrose transporter</fullName>
    </recommendedName>
</protein>
<evidence type="ECO:0008006" key="10">
    <source>
        <dbReference type="Google" id="ProtNLM"/>
    </source>
</evidence>
<dbReference type="Gene3D" id="1.20.1250.20">
    <property type="entry name" value="MFS general substrate transporter like domains"/>
    <property type="match status" value="1"/>
</dbReference>
<feature type="transmembrane region" description="Helical" evidence="7">
    <location>
        <begin position="105"/>
        <end position="123"/>
    </location>
</feature>
<feature type="transmembrane region" description="Helical" evidence="7">
    <location>
        <begin position="340"/>
        <end position="359"/>
    </location>
</feature>
<feature type="transmembrane region" description="Helical" evidence="7">
    <location>
        <begin position="404"/>
        <end position="425"/>
    </location>
</feature>
<feature type="transmembrane region" description="Helical" evidence="7">
    <location>
        <begin position="651"/>
        <end position="671"/>
    </location>
</feature>
<comment type="subcellular location">
    <subcellularLocation>
        <location evidence="1">Membrane</location>
        <topology evidence="1">Multi-pass membrane protein</topology>
    </subcellularLocation>
</comment>
<evidence type="ECO:0000256" key="3">
    <source>
        <dbReference type="ARBA" id="ARBA00022692"/>
    </source>
</evidence>
<gene>
    <name evidence="8" type="ORF">HGRIS_012558</name>
</gene>
<keyword evidence="9" id="KW-1185">Reference proteome</keyword>
<feature type="transmembrane region" description="Helical" evidence="7">
    <location>
        <begin position="574"/>
        <end position="603"/>
    </location>
</feature>
<evidence type="ECO:0000313" key="9">
    <source>
        <dbReference type="Proteomes" id="UP001556367"/>
    </source>
</evidence>
<feature type="transmembrane region" description="Helical" evidence="7">
    <location>
        <begin position="182"/>
        <end position="199"/>
    </location>
</feature>
<dbReference type="Pfam" id="PF13347">
    <property type="entry name" value="MFS_2"/>
    <property type="match status" value="1"/>
</dbReference>
<evidence type="ECO:0000256" key="2">
    <source>
        <dbReference type="ARBA" id="ARBA00022448"/>
    </source>
</evidence>
<evidence type="ECO:0000256" key="1">
    <source>
        <dbReference type="ARBA" id="ARBA00004141"/>
    </source>
</evidence>
<dbReference type="InterPro" id="IPR036259">
    <property type="entry name" value="MFS_trans_sf"/>
</dbReference>
<sequence length="677" mass="73093">MTGFGGLSLADENGSYDDPRQWAGVSKILGPRWAHLPAITAGFLGVQIFWSVEMSYASPYLLSLGLKKSSMAMVFLAGPLSGLIVQPLIGVLADNCTSRWGRRRPYMIGGTVLCMLAMLLLGFTRPIASIFTGIGNSANDVLTIWLAVLSIYCIDFAINAVQAVDRALLVDTLPSSEQANGNAWGARMLAIGSVVGFYVGNIKLPSLFPFLGSTQLEVLSVIGSILLLGTHALTASSVKERRLLEKPSSGPRSSGSSKFVQELKDIFTNMLTLPPVIRQICMVQFCAWIAWFPIMFYTTMYVGDIHKRNMASSLPPSSAPNYQQAMDDLDAEATRLGTRALFYSSLLSLLSNFVLPFFVSEASPGVRGTSAPNGLSLSGRKGRAAIQRCLMGLFFKITSFKIHLATLWALSHLIFALCMAGTFFAHDVASASFLITITGFPWAITQWAPFSLLAEAILTEPTSSGEDGASIRLADTRTRRMSGNSVQFFDADAPRNAEREGFLAGRNRGEEDLDEHSDEEDRRRSIEIEERRRAFLMGNGRAHVSHIDVSASPDLDGDMDDGGRKNMGGLSAKAGIILGIHNVFVVIPQFLVTGLSSILFAIFDPEKSVLHGSHKGNTNNSTVAALPAAAEAMILSADETSAAAGTDTIALIFRIGGVSAAMAFVLCWRLARDLKHR</sequence>
<keyword evidence="5 7" id="KW-0472">Membrane</keyword>
<feature type="transmembrane region" description="Helical" evidence="7">
    <location>
        <begin position="33"/>
        <end position="52"/>
    </location>
</feature>
<keyword evidence="3 7" id="KW-0812">Transmembrane</keyword>
<reference evidence="9" key="1">
    <citation type="submission" date="2024-06" db="EMBL/GenBank/DDBJ databases">
        <title>Multi-omics analyses provide insights into the biosynthesis of the anticancer antibiotic pleurotin in Hohenbuehelia grisea.</title>
        <authorList>
            <person name="Weaver J.A."/>
            <person name="Alberti F."/>
        </authorList>
    </citation>
    <scope>NUCLEOTIDE SEQUENCE [LARGE SCALE GENOMIC DNA]</scope>
    <source>
        <strain evidence="9">T-177</strain>
    </source>
</reference>
<keyword evidence="2" id="KW-0813">Transport</keyword>
<evidence type="ECO:0000256" key="5">
    <source>
        <dbReference type="ARBA" id="ARBA00023136"/>
    </source>
</evidence>
<evidence type="ECO:0000256" key="7">
    <source>
        <dbReference type="SAM" id="Phobius"/>
    </source>
</evidence>
<dbReference type="Proteomes" id="UP001556367">
    <property type="component" value="Unassembled WGS sequence"/>
</dbReference>
<name>A0ABR3ISR0_9AGAR</name>
<keyword evidence="4 7" id="KW-1133">Transmembrane helix</keyword>
<proteinExistence type="predicted"/>
<dbReference type="PANTHER" id="PTHR19432">
    <property type="entry name" value="SUGAR TRANSPORTER"/>
    <property type="match status" value="1"/>
</dbReference>
<evidence type="ECO:0000256" key="6">
    <source>
        <dbReference type="SAM" id="MobiDB-lite"/>
    </source>
</evidence>
<accession>A0ABR3ISR0</accession>